<keyword evidence="2" id="KW-1185">Reference proteome</keyword>
<organism evidence="1 2">
    <name type="scientific">Naganishia cerealis</name>
    <dbReference type="NCBI Taxonomy" id="610337"/>
    <lineage>
        <taxon>Eukaryota</taxon>
        <taxon>Fungi</taxon>
        <taxon>Dikarya</taxon>
        <taxon>Basidiomycota</taxon>
        <taxon>Agaricomycotina</taxon>
        <taxon>Tremellomycetes</taxon>
        <taxon>Filobasidiales</taxon>
        <taxon>Filobasidiaceae</taxon>
        <taxon>Naganishia</taxon>
    </lineage>
</organism>
<name>A0ACC2VBZ2_9TREE</name>
<reference evidence="1" key="1">
    <citation type="submission" date="2023-04" db="EMBL/GenBank/DDBJ databases">
        <title>Draft Genome sequencing of Naganishia species isolated from polar environments using Oxford Nanopore Technology.</title>
        <authorList>
            <person name="Leo P."/>
            <person name="Venkateswaran K."/>
        </authorList>
    </citation>
    <scope>NUCLEOTIDE SEQUENCE</scope>
    <source>
        <strain evidence="1">MNA-CCFEE 5261</strain>
    </source>
</reference>
<evidence type="ECO:0000313" key="2">
    <source>
        <dbReference type="Proteomes" id="UP001241377"/>
    </source>
</evidence>
<dbReference type="Proteomes" id="UP001241377">
    <property type="component" value="Unassembled WGS sequence"/>
</dbReference>
<sequence>MSFRPWHPLTWLVQPPDSCNHDDWKILNTLAENHLPKAAHEKLQDVLHRYKRHVAMLRKGVPMVLEEESDEIIKERWAKVTEEDLLWGWLNG</sequence>
<evidence type="ECO:0000313" key="1">
    <source>
        <dbReference type="EMBL" id="KAJ9096588.1"/>
    </source>
</evidence>
<protein>
    <submittedName>
        <fullName evidence="1">Uncharacterized protein</fullName>
    </submittedName>
</protein>
<dbReference type="EMBL" id="JASBWR010000092">
    <property type="protein sequence ID" value="KAJ9096588.1"/>
    <property type="molecule type" value="Genomic_DNA"/>
</dbReference>
<accession>A0ACC2VBZ2</accession>
<comment type="caution">
    <text evidence="1">The sequence shown here is derived from an EMBL/GenBank/DDBJ whole genome shotgun (WGS) entry which is preliminary data.</text>
</comment>
<proteinExistence type="predicted"/>
<gene>
    <name evidence="1" type="ORF">QFC19_007120</name>
</gene>